<dbReference type="eggNOG" id="COG0557">
    <property type="taxonomic scope" value="Bacteria"/>
</dbReference>
<dbReference type="GO" id="GO:0003723">
    <property type="term" value="F:RNA binding"/>
    <property type="evidence" value="ECO:0007669"/>
    <property type="project" value="InterPro"/>
</dbReference>
<reference evidence="2 3" key="1">
    <citation type="journal article" date="2009" name="Stand. Genomic Sci.">
        <title>Complete genome sequence of Beutenbergia cavernae type strain (HKI 0122).</title>
        <authorList>
            <person name="Land M."/>
            <person name="Pukall R."/>
            <person name="Abt B."/>
            <person name="Goker M."/>
            <person name="Rohde M."/>
            <person name="Glavina Del Rio T."/>
            <person name="Tice H."/>
            <person name="Copeland A."/>
            <person name="Cheng J.F."/>
            <person name="Lucas S."/>
            <person name="Chen F."/>
            <person name="Nolan M."/>
            <person name="Bruce D."/>
            <person name="Goodwin L."/>
            <person name="Pitluck S."/>
            <person name="Ivanova N."/>
            <person name="Mavromatis K."/>
            <person name="Ovchinnikova G."/>
            <person name="Pati A."/>
            <person name="Chen A."/>
            <person name="Palaniappan K."/>
            <person name="Hauser L."/>
            <person name="Chang Y.J."/>
            <person name="Jefferies C.C."/>
            <person name="Saunders E."/>
            <person name="Brettin T."/>
            <person name="Detter J.C."/>
            <person name="Han C."/>
            <person name="Chain P."/>
            <person name="Bristow J."/>
            <person name="Eisen J.A."/>
            <person name="Markowitz V."/>
            <person name="Hugenholtz P."/>
            <person name="Kyrpides N.C."/>
            <person name="Klenk H.P."/>
            <person name="Lapidus A."/>
        </authorList>
    </citation>
    <scope>NUCLEOTIDE SEQUENCE [LARGE SCALE GENOMIC DNA]</scope>
    <source>
        <strain evidence="3">ATCC BAA-8 / DSM 12333 / NBRC 16432</strain>
    </source>
</reference>
<dbReference type="RefSeq" id="WP_015884002.1">
    <property type="nucleotide sequence ID" value="NC_012669.1"/>
</dbReference>
<dbReference type="GO" id="GO:0000175">
    <property type="term" value="F:3'-5'-RNA exonuclease activity"/>
    <property type="evidence" value="ECO:0007669"/>
    <property type="project" value="TreeGrafter"/>
</dbReference>
<protein>
    <submittedName>
        <fullName evidence="2">Ribonuclease II</fullName>
    </submittedName>
</protein>
<organism evidence="2 3">
    <name type="scientific">Beutenbergia cavernae (strain ATCC BAA-8 / DSM 12333 / CCUG 43141 / JCM 11478 / NBRC 16432 / NCIMB 13614 / HKI 0122)</name>
    <dbReference type="NCBI Taxonomy" id="471853"/>
    <lineage>
        <taxon>Bacteria</taxon>
        <taxon>Bacillati</taxon>
        <taxon>Actinomycetota</taxon>
        <taxon>Actinomycetes</taxon>
        <taxon>Micrococcales</taxon>
        <taxon>Beutenbergiaceae</taxon>
        <taxon>Beutenbergia</taxon>
    </lineage>
</organism>
<dbReference type="InterPro" id="IPR001900">
    <property type="entry name" value="RNase_II/R"/>
</dbReference>
<name>C5C2S1_BEUC1</name>
<dbReference type="InterPro" id="IPR003029">
    <property type="entry name" value="S1_domain"/>
</dbReference>
<evidence type="ECO:0000313" key="3">
    <source>
        <dbReference type="Proteomes" id="UP000007962"/>
    </source>
</evidence>
<keyword evidence="3" id="KW-1185">Reference proteome</keyword>
<dbReference type="EMBL" id="CP001618">
    <property type="protein sequence ID" value="ACQ81765.1"/>
    <property type="molecule type" value="Genomic_DNA"/>
</dbReference>
<feature type="domain" description="S1 motif" evidence="1">
    <location>
        <begin position="417"/>
        <end position="490"/>
    </location>
</feature>
<dbReference type="HOGENOM" id="CLU_038135_1_0_11"/>
<dbReference type="InterPro" id="IPR012340">
    <property type="entry name" value="NA-bd_OB-fold"/>
</dbReference>
<dbReference type="KEGG" id="bcv:Bcav_3523"/>
<dbReference type="Pfam" id="PF18614">
    <property type="entry name" value="RNase_II_C_S1"/>
    <property type="match status" value="1"/>
</dbReference>
<dbReference type="PANTHER" id="PTHR23355">
    <property type="entry name" value="RIBONUCLEASE"/>
    <property type="match status" value="1"/>
</dbReference>
<dbReference type="GO" id="GO:0006402">
    <property type="term" value="P:mRNA catabolic process"/>
    <property type="evidence" value="ECO:0007669"/>
    <property type="project" value="TreeGrafter"/>
</dbReference>
<dbReference type="Proteomes" id="UP000007962">
    <property type="component" value="Chromosome"/>
</dbReference>
<dbReference type="Pfam" id="PF00773">
    <property type="entry name" value="RNB"/>
    <property type="match status" value="1"/>
</dbReference>
<dbReference type="PANTHER" id="PTHR23355:SF42">
    <property type="entry name" value="RIBONUCLEASE II, CHLOROPLASTIC_MITOCHONDRIAL"/>
    <property type="match status" value="1"/>
</dbReference>
<dbReference type="STRING" id="471853.Bcav_3523"/>
<dbReference type="GO" id="GO:0000932">
    <property type="term" value="C:P-body"/>
    <property type="evidence" value="ECO:0007669"/>
    <property type="project" value="TreeGrafter"/>
</dbReference>
<evidence type="ECO:0000313" key="2">
    <source>
        <dbReference type="EMBL" id="ACQ81765.1"/>
    </source>
</evidence>
<dbReference type="InterPro" id="IPR050180">
    <property type="entry name" value="RNR_Ribonuclease"/>
</dbReference>
<sequence length="490" mass="52215">MAAAARRYLRAEAAAAARIHPELERLRSELEIPTSYDPAALAEADAARPEQGDRLDARDLELVTIDPPESMDLDQALHLARDGAGYVVHYAIADVAAFVPAGGALDAETHRRGVTYYGPDGRFGLHPPELSEGAASLLPDVDRPAVLWRIALDAEGEIADVDARRALVRSRAKLSYAGVQADLDAGRAGAMLELLPVIGALRAERELDRGGVSLEIPEQEIEVDDGGYRLVYRRTLPVEQHNAQISLLTGIAAARLMREARIGVFRTLDAARESDIRRLRRAARGLGLDWSDDQTYAAFVRTLDSSVPAHAAFAQEATTLFRGAGYAAFDGEVPHGAAHGAIAAEYAHVTAPLRRLVDRYGLEIALATSGGTPVPAWVREALDALPKTMARTGQKAGAYERGCLDVVEAVLLASRVGEVFDGVVVDVAKPRGGDGAAADGTVRGAVVIADPAVDARVEAPAGTELVLGERVRVRLVDVDVAARRVLFEPA</sequence>
<accession>C5C2S1</accession>
<evidence type="ECO:0000259" key="1">
    <source>
        <dbReference type="PROSITE" id="PS50126"/>
    </source>
</evidence>
<dbReference type="SMART" id="SM00955">
    <property type="entry name" value="RNB"/>
    <property type="match status" value="1"/>
</dbReference>
<dbReference type="AlphaFoldDB" id="C5C2S1"/>
<dbReference type="InterPro" id="IPR040596">
    <property type="entry name" value="RNase_II_C_S1"/>
</dbReference>
<dbReference type="PROSITE" id="PS50126">
    <property type="entry name" value="S1"/>
    <property type="match status" value="1"/>
</dbReference>
<dbReference type="SUPFAM" id="SSF50249">
    <property type="entry name" value="Nucleic acid-binding proteins"/>
    <property type="match status" value="1"/>
</dbReference>
<gene>
    <name evidence="2" type="ordered locus">Bcav_3523</name>
</gene>
<dbReference type="OrthoDB" id="5800376at2"/>
<proteinExistence type="predicted"/>